<feature type="transmembrane region" description="Helical" evidence="5">
    <location>
        <begin position="234"/>
        <end position="254"/>
    </location>
</feature>
<dbReference type="EMBL" id="CH954182">
    <property type="protein sequence ID" value="EDV53134.1"/>
    <property type="molecule type" value="Genomic_DNA"/>
</dbReference>
<dbReference type="OrthoDB" id="288203at2759"/>
<feature type="transmembrane region" description="Helical" evidence="5">
    <location>
        <begin position="428"/>
        <end position="459"/>
    </location>
</feature>
<feature type="transmembrane region" description="Helical" evidence="5">
    <location>
        <begin position="151"/>
        <end position="169"/>
    </location>
</feature>
<evidence type="ECO:0000313" key="8">
    <source>
        <dbReference type="Proteomes" id="UP000008711"/>
    </source>
</evidence>
<dbReference type="GO" id="GO:0055085">
    <property type="term" value="P:transmembrane transport"/>
    <property type="evidence" value="ECO:0007669"/>
    <property type="project" value="InterPro"/>
</dbReference>
<evidence type="ECO:0000256" key="3">
    <source>
        <dbReference type="ARBA" id="ARBA00022989"/>
    </source>
</evidence>
<evidence type="ECO:0000259" key="6">
    <source>
        <dbReference type="Pfam" id="PF00916"/>
    </source>
</evidence>
<dbReference type="eggNOG" id="KOG0236">
    <property type="taxonomic scope" value="Eukaryota"/>
</dbReference>
<dbReference type="HOGENOM" id="CLU_003182_12_2_1"/>
<feature type="domain" description="SLC26A/SulP transporter" evidence="6">
    <location>
        <begin position="51"/>
        <end position="433"/>
    </location>
</feature>
<evidence type="ECO:0000256" key="5">
    <source>
        <dbReference type="SAM" id="Phobius"/>
    </source>
</evidence>
<gene>
    <name evidence="7" type="primary">Dere\GG11977</name>
    <name evidence="7" type="ORF">Dere_GG11977</name>
</gene>
<feature type="transmembrane region" description="Helical" evidence="5">
    <location>
        <begin position="50"/>
        <end position="75"/>
    </location>
</feature>
<dbReference type="AlphaFoldDB" id="B3P807"/>
<evidence type="ECO:0000256" key="1">
    <source>
        <dbReference type="ARBA" id="ARBA00004141"/>
    </source>
</evidence>
<dbReference type="InterPro" id="IPR001902">
    <property type="entry name" value="SLC26A/SulP_fam"/>
</dbReference>
<comment type="subcellular location">
    <subcellularLocation>
        <location evidence="1">Membrane</location>
        <topology evidence="1">Multi-pass membrane protein</topology>
    </subcellularLocation>
</comment>
<protein>
    <submittedName>
        <fullName evidence="7">GG11977</fullName>
    </submittedName>
</protein>
<feature type="transmembrane region" description="Helical" evidence="5">
    <location>
        <begin position="371"/>
        <end position="393"/>
    </location>
</feature>
<keyword evidence="4 5" id="KW-0472">Membrane</keyword>
<dbReference type="PANTHER" id="PTHR11814">
    <property type="entry name" value="SULFATE TRANSPORTER"/>
    <property type="match status" value="1"/>
</dbReference>
<keyword evidence="3 5" id="KW-1133">Transmembrane helix</keyword>
<accession>B3P807</accession>
<sequence length="602" mass="65027">MRDNEDDLYRERLPNVCGSVGSKARSCCSMRSVHRYLPVTDWLPKYQLSFLAMDVVAGLTVGLTAVPQAIAYGAVANLPPAYGLYSAFMGGFVYILLGTCKDITVGPTAIMALMVQPYVNGNPANAVLICFLSGCIITLMGLLNLGVLMRFISVPVTTGFTMAAALTIATGQINSLFGISSSASGFLNSWIYFFGHITQTRRNDAILGCCTLVLLLLMRQLKDLPFGFKSVWKYISLARNAVAVLIGILLCYLLKNDGKLPFLVSGSITPGLPPFKLPPFRTEDPQTGETISFGGMISNIGTGLVSIPLLSILESIAVAKAFSKGKIVDASQEMIALGVSNILSSFFSSMPITGSFTRTAINNASGVRTPLGGAVTGALVLLTLAFLTSTFAYIPKATLAAIIIAAMFFMVEYETIGEIWRAKKRDMLPFLVTVLTCVFWTLEYGMVVGIVFNALFLLYKSMKPQFYLATEKFNGVEVTMADLKGSVDYSAAEYLKMSIVSHVTQKNCEGGVPTTLVVIKGHEIASIDTTVALNLKSLREDLSLLKCDMICWNWSIPAAGVVCRMDGKLRSMFKFSKSFPDLMQTIADAEAADSCIAVDLSQ</sequence>
<evidence type="ECO:0000313" key="7">
    <source>
        <dbReference type="EMBL" id="EDV53134.1"/>
    </source>
</evidence>
<keyword evidence="2 5" id="KW-0812">Transmembrane</keyword>
<feature type="transmembrane region" description="Helical" evidence="5">
    <location>
        <begin position="399"/>
        <end position="416"/>
    </location>
</feature>
<keyword evidence="8" id="KW-1185">Reference proteome</keyword>
<feature type="transmembrane region" description="Helical" evidence="5">
    <location>
        <begin position="175"/>
        <end position="193"/>
    </location>
</feature>
<dbReference type="PhylomeDB" id="B3P807"/>
<dbReference type="Pfam" id="PF00916">
    <property type="entry name" value="Sulfate_transp"/>
    <property type="match status" value="1"/>
</dbReference>
<reference evidence="7 8" key="2">
    <citation type="journal article" date="2008" name="Bioinformatics">
        <title>Assembly reconciliation.</title>
        <authorList>
            <person name="Zimin A.V."/>
            <person name="Smith D.R."/>
            <person name="Sutton G."/>
            <person name="Yorke J.A."/>
        </authorList>
    </citation>
    <scope>NUCLEOTIDE SEQUENCE [LARGE SCALE GENOMIC DNA]</scope>
    <source>
        <strain evidence="7 8">TSC#14021-0224.01</strain>
    </source>
</reference>
<evidence type="ECO:0000256" key="4">
    <source>
        <dbReference type="ARBA" id="ARBA00023136"/>
    </source>
</evidence>
<name>B3P807_DROER</name>
<reference evidence="7 8" key="1">
    <citation type="journal article" date="2007" name="Nature">
        <title>Evolution of genes and genomes on the Drosophila phylogeny.</title>
        <authorList>
            <consortium name="Drosophila 12 Genomes Consortium"/>
            <person name="Clark A.G."/>
            <person name="Eisen M.B."/>
            <person name="Smith D.R."/>
            <person name="Bergman C.M."/>
            <person name="Oliver B."/>
            <person name="Markow T.A."/>
            <person name="Kaufman T.C."/>
            <person name="Kellis M."/>
            <person name="Gelbart W."/>
            <person name="Iyer V.N."/>
            <person name="Pollard D.A."/>
            <person name="Sackton T.B."/>
            <person name="Larracuente A.M."/>
            <person name="Singh N.D."/>
            <person name="Abad J.P."/>
            <person name="Abt D.N."/>
            <person name="Adryan B."/>
            <person name="Aguade M."/>
            <person name="Akashi H."/>
            <person name="Anderson W.W."/>
            <person name="Aquadro C.F."/>
            <person name="Ardell D.H."/>
            <person name="Arguello R."/>
            <person name="Artieri C.G."/>
            <person name="Barbash D.A."/>
            <person name="Barker D."/>
            <person name="Barsanti P."/>
            <person name="Batterham P."/>
            <person name="Batzoglou S."/>
            <person name="Begun D."/>
            <person name="Bhutkar A."/>
            <person name="Blanco E."/>
            <person name="Bosak S.A."/>
            <person name="Bradley R.K."/>
            <person name="Brand A.D."/>
            <person name="Brent M.R."/>
            <person name="Brooks A.N."/>
            <person name="Brown R.H."/>
            <person name="Butlin R.K."/>
            <person name="Caggese C."/>
            <person name="Calvi B.R."/>
            <person name="Bernardo de Carvalho A."/>
            <person name="Caspi A."/>
            <person name="Castrezana S."/>
            <person name="Celniker S.E."/>
            <person name="Chang J.L."/>
            <person name="Chapple C."/>
            <person name="Chatterji S."/>
            <person name="Chinwalla A."/>
            <person name="Civetta A."/>
            <person name="Clifton S.W."/>
            <person name="Comeron J.M."/>
            <person name="Costello J.C."/>
            <person name="Coyne J.A."/>
            <person name="Daub J."/>
            <person name="David R.G."/>
            <person name="Delcher A.L."/>
            <person name="Delehaunty K."/>
            <person name="Do C.B."/>
            <person name="Ebling H."/>
            <person name="Edwards K."/>
            <person name="Eickbush T."/>
            <person name="Evans J.D."/>
            <person name="Filipski A."/>
            <person name="Findeiss S."/>
            <person name="Freyhult E."/>
            <person name="Fulton L."/>
            <person name="Fulton R."/>
            <person name="Garcia A.C."/>
            <person name="Gardiner A."/>
            <person name="Garfield D.A."/>
            <person name="Garvin B.E."/>
            <person name="Gibson G."/>
            <person name="Gilbert D."/>
            <person name="Gnerre S."/>
            <person name="Godfrey J."/>
            <person name="Good R."/>
            <person name="Gotea V."/>
            <person name="Gravely B."/>
            <person name="Greenberg A.J."/>
            <person name="Griffiths-Jones S."/>
            <person name="Gross S."/>
            <person name="Guigo R."/>
            <person name="Gustafson E.A."/>
            <person name="Haerty W."/>
            <person name="Hahn M.W."/>
            <person name="Halligan D.L."/>
            <person name="Halpern A.L."/>
            <person name="Halter G.M."/>
            <person name="Han M.V."/>
            <person name="Heger A."/>
            <person name="Hillier L."/>
            <person name="Hinrichs A.S."/>
            <person name="Holmes I."/>
            <person name="Hoskins R.A."/>
            <person name="Hubisz M.J."/>
            <person name="Hultmark D."/>
            <person name="Huntley M.A."/>
            <person name="Jaffe D.B."/>
            <person name="Jagadeeshan S."/>
            <person name="Jeck W.R."/>
            <person name="Johnson J."/>
            <person name="Jones C.D."/>
            <person name="Jordan W.C."/>
            <person name="Karpen G.H."/>
            <person name="Kataoka E."/>
            <person name="Keightley P.D."/>
            <person name="Kheradpour P."/>
            <person name="Kirkness E.F."/>
            <person name="Koerich L.B."/>
            <person name="Kristiansen K."/>
            <person name="Kudrna D."/>
            <person name="Kulathinal R.J."/>
            <person name="Kumar S."/>
            <person name="Kwok R."/>
            <person name="Lander E."/>
            <person name="Langley C.H."/>
            <person name="Lapoint R."/>
            <person name="Lazzaro B.P."/>
            <person name="Lee S.J."/>
            <person name="Levesque L."/>
            <person name="Li R."/>
            <person name="Lin C.F."/>
            <person name="Lin M.F."/>
            <person name="Lindblad-Toh K."/>
            <person name="Llopart A."/>
            <person name="Long M."/>
            <person name="Low L."/>
            <person name="Lozovsky E."/>
            <person name="Lu J."/>
            <person name="Luo M."/>
            <person name="Machado C.A."/>
            <person name="Makalowski W."/>
            <person name="Marzo M."/>
            <person name="Matsuda M."/>
            <person name="Matzkin L."/>
            <person name="McAllister B."/>
            <person name="McBride C.S."/>
            <person name="McKernan B."/>
            <person name="McKernan K."/>
            <person name="Mendez-Lago M."/>
            <person name="Minx P."/>
            <person name="Mollenhauer M.U."/>
            <person name="Montooth K."/>
            <person name="Mount S.M."/>
            <person name="Mu X."/>
            <person name="Myers E."/>
            <person name="Negre B."/>
            <person name="Newfeld S."/>
            <person name="Nielsen R."/>
            <person name="Noor M.A."/>
            <person name="O'Grady P."/>
            <person name="Pachter L."/>
            <person name="Papaceit M."/>
            <person name="Parisi M.J."/>
            <person name="Parisi M."/>
            <person name="Parts L."/>
            <person name="Pedersen J.S."/>
            <person name="Pesole G."/>
            <person name="Phillippy A.M."/>
            <person name="Ponting C.P."/>
            <person name="Pop M."/>
            <person name="Porcelli D."/>
            <person name="Powell J.R."/>
            <person name="Prohaska S."/>
            <person name="Pruitt K."/>
            <person name="Puig M."/>
            <person name="Quesneville H."/>
            <person name="Ram K.R."/>
            <person name="Rand D."/>
            <person name="Rasmussen M.D."/>
            <person name="Reed L.K."/>
            <person name="Reenan R."/>
            <person name="Reily A."/>
            <person name="Remington K.A."/>
            <person name="Rieger T.T."/>
            <person name="Ritchie M.G."/>
            <person name="Robin C."/>
            <person name="Rogers Y.H."/>
            <person name="Rohde C."/>
            <person name="Rozas J."/>
            <person name="Rubenfield M.J."/>
            <person name="Ruiz A."/>
            <person name="Russo S."/>
            <person name="Salzberg S.L."/>
            <person name="Sanchez-Gracia A."/>
            <person name="Saranga D.J."/>
            <person name="Sato H."/>
            <person name="Schaeffer S.W."/>
            <person name="Schatz M.C."/>
            <person name="Schlenke T."/>
            <person name="Schwartz R."/>
            <person name="Segarra C."/>
            <person name="Singh R.S."/>
            <person name="Sirot L."/>
            <person name="Sirota M."/>
            <person name="Sisneros N.B."/>
            <person name="Smith C.D."/>
            <person name="Smith T.F."/>
            <person name="Spieth J."/>
            <person name="Stage D.E."/>
            <person name="Stark A."/>
            <person name="Stephan W."/>
            <person name="Strausberg R.L."/>
            <person name="Strempel S."/>
            <person name="Sturgill D."/>
            <person name="Sutton G."/>
            <person name="Sutton G.G."/>
            <person name="Tao W."/>
            <person name="Teichmann S."/>
            <person name="Tobari Y.N."/>
            <person name="Tomimura Y."/>
            <person name="Tsolas J.M."/>
            <person name="Valente V.L."/>
            <person name="Venter E."/>
            <person name="Venter J.C."/>
            <person name="Vicario S."/>
            <person name="Vieira F.G."/>
            <person name="Vilella A.J."/>
            <person name="Villasante A."/>
            <person name="Walenz B."/>
            <person name="Wang J."/>
            <person name="Wasserman M."/>
            <person name="Watts T."/>
            <person name="Wilson D."/>
            <person name="Wilson R.K."/>
            <person name="Wing R.A."/>
            <person name="Wolfner M.F."/>
            <person name="Wong A."/>
            <person name="Wong G.K."/>
            <person name="Wu C.I."/>
            <person name="Wu G."/>
            <person name="Yamamoto D."/>
            <person name="Yang H.P."/>
            <person name="Yang S.P."/>
            <person name="Yorke J.A."/>
            <person name="Yoshida K."/>
            <person name="Zdobnov E."/>
            <person name="Zhang P."/>
            <person name="Zhang Y."/>
            <person name="Zimin A.V."/>
            <person name="Baldwin J."/>
            <person name="Abdouelleil A."/>
            <person name="Abdulkadir J."/>
            <person name="Abebe A."/>
            <person name="Abera B."/>
            <person name="Abreu J."/>
            <person name="Acer S.C."/>
            <person name="Aftuck L."/>
            <person name="Alexander A."/>
            <person name="An P."/>
            <person name="Anderson E."/>
            <person name="Anderson S."/>
            <person name="Arachi H."/>
            <person name="Azer M."/>
            <person name="Bachantsang P."/>
            <person name="Barry A."/>
            <person name="Bayul T."/>
            <person name="Berlin A."/>
            <person name="Bessette D."/>
            <person name="Bloom T."/>
            <person name="Blye J."/>
            <person name="Boguslavskiy L."/>
            <person name="Bonnet C."/>
            <person name="Boukhgalter B."/>
            <person name="Bourzgui I."/>
            <person name="Brown A."/>
            <person name="Cahill P."/>
            <person name="Channer S."/>
            <person name="Cheshatsang Y."/>
            <person name="Chuda L."/>
            <person name="Citroen M."/>
            <person name="Collymore A."/>
            <person name="Cooke P."/>
            <person name="Costello M."/>
            <person name="D'Aco K."/>
            <person name="Daza R."/>
            <person name="De Haan G."/>
            <person name="DeGray S."/>
            <person name="DeMaso C."/>
            <person name="Dhargay N."/>
            <person name="Dooley K."/>
            <person name="Dooley E."/>
            <person name="Doricent M."/>
            <person name="Dorje P."/>
            <person name="Dorjee K."/>
            <person name="Dupes A."/>
            <person name="Elong R."/>
            <person name="Falk J."/>
            <person name="Farina A."/>
            <person name="Faro S."/>
            <person name="Ferguson D."/>
            <person name="Fisher S."/>
            <person name="Foley C.D."/>
            <person name="Franke A."/>
            <person name="Friedrich D."/>
            <person name="Gadbois L."/>
            <person name="Gearin G."/>
            <person name="Gearin C.R."/>
            <person name="Giannoukos G."/>
            <person name="Goode T."/>
            <person name="Graham J."/>
            <person name="Grandbois E."/>
            <person name="Grewal S."/>
            <person name="Gyaltsen K."/>
            <person name="Hafez N."/>
            <person name="Hagos B."/>
            <person name="Hall J."/>
            <person name="Henson C."/>
            <person name="Hollinger A."/>
            <person name="Honan T."/>
            <person name="Huard M.D."/>
            <person name="Hughes L."/>
            <person name="Hurhula B."/>
            <person name="Husby M.E."/>
            <person name="Kamat A."/>
            <person name="Kanga B."/>
            <person name="Kashin S."/>
            <person name="Khazanovich D."/>
            <person name="Kisner P."/>
            <person name="Lance K."/>
            <person name="Lara M."/>
            <person name="Lee W."/>
            <person name="Lennon N."/>
            <person name="Letendre F."/>
            <person name="LeVine R."/>
            <person name="Lipovsky A."/>
            <person name="Liu X."/>
            <person name="Liu J."/>
            <person name="Liu S."/>
            <person name="Lokyitsang T."/>
            <person name="Lokyitsang Y."/>
            <person name="Lubonja R."/>
            <person name="Lui A."/>
            <person name="MacDonald P."/>
            <person name="Magnisalis V."/>
            <person name="Maru K."/>
            <person name="Matthews C."/>
            <person name="McCusker W."/>
            <person name="McDonough S."/>
            <person name="Mehta T."/>
            <person name="Meldrim J."/>
            <person name="Meneus L."/>
            <person name="Mihai O."/>
            <person name="Mihalev A."/>
            <person name="Mihova T."/>
            <person name="Mittelman R."/>
            <person name="Mlenga V."/>
            <person name="Montmayeur A."/>
            <person name="Mulrain L."/>
            <person name="Navidi A."/>
            <person name="Naylor J."/>
            <person name="Negash T."/>
            <person name="Nguyen T."/>
            <person name="Nguyen N."/>
            <person name="Nicol R."/>
            <person name="Norbu C."/>
            <person name="Norbu N."/>
            <person name="Novod N."/>
            <person name="O'Neill B."/>
            <person name="Osman S."/>
            <person name="Markiewicz E."/>
            <person name="Oyono O.L."/>
            <person name="Patti C."/>
            <person name="Phunkhang P."/>
            <person name="Pierre F."/>
            <person name="Priest M."/>
            <person name="Raghuraman S."/>
            <person name="Rege F."/>
            <person name="Reyes R."/>
            <person name="Rise C."/>
            <person name="Rogov P."/>
            <person name="Ross K."/>
            <person name="Ryan E."/>
            <person name="Settipalli S."/>
            <person name="Shea T."/>
            <person name="Sherpa N."/>
            <person name="Shi L."/>
            <person name="Shih D."/>
            <person name="Sparrow T."/>
            <person name="Spaulding J."/>
            <person name="Stalker J."/>
            <person name="Stange-Thomann N."/>
            <person name="Stavropoulos S."/>
            <person name="Stone C."/>
            <person name="Strader C."/>
            <person name="Tesfaye S."/>
            <person name="Thomson T."/>
            <person name="Thoulutsang Y."/>
            <person name="Thoulutsang D."/>
            <person name="Topham K."/>
            <person name="Topping I."/>
            <person name="Tsamla T."/>
            <person name="Vassiliev H."/>
            <person name="Vo A."/>
            <person name="Wangchuk T."/>
            <person name="Wangdi T."/>
            <person name="Weiand M."/>
            <person name="Wilkinson J."/>
            <person name="Wilson A."/>
            <person name="Yadav S."/>
            <person name="Young G."/>
            <person name="Yu Q."/>
            <person name="Zembek L."/>
            <person name="Zhong D."/>
            <person name="Zimmer A."/>
            <person name="Zwirko Z."/>
            <person name="Jaffe D.B."/>
            <person name="Alvarez P."/>
            <person name="Brockman W."/>
            <person name="Butler J."/>
            <person name="Chin C."/>
            <person name="Gnerre S."/>
            <person name="Grabherr M."/>
            <person name="Kleber M."/>
            <person name="Mauceli E."/>
            <person name="MacCallum I."/>
        </authorList>
    </citation>
    <scope>NUCLEOTIDE SEQUENCE [LARGE SCALE GENOMIC DNA]</scope>
    <source>
        <strain evidence="7 8">TSC#14021-0224.01</strain>
    </source>
</reference>
<dbReference type="OMA" id="IPETAGF"/>
<dbReference type="GO" id="GO:0016020">
    <property type="term" value="C:membrane"/>
    <property type="evidence" value="ECO:0007669"/>
    <property type="project" value="UniProtKB-SubCell"/>
</dbReference>
<organism evidence="7 8">
    <name type="scientific">Drosophila erecta</name>
    <name type="common">Fruit fly</name>
    <dbReference type="NCBI Taxonomy" id="7220"/>
    <lineage>
        <taxon>Eukaryota</taxon>
        <taxon>Metazoa</taxon>
        <taxon>Ecdysozoa</taxon>
        <taxon>Arthropoda</taxon>
        <taxon>Hexapoda</taxon>
        <taxon>Insecta</taxon>
        <taxon>Pterygota</taxon>
        <taxon>Neoptera</taxon>
        <taxon>Endopterygota</taxon>
        <taxon>Diptera</taxon>
        <taxon>Brachycera</taxon>
        <taxon>Muscomorpha</taxon>
        <taxon>Ephydroidea</taxon>
        <taxon>Drosophilidae</taxon>
        <taxon>Drosophila</taxon>
        <taxon>Sophophora</taxon>
    </lineage>
</organism>
<proteinExistence type="predicted"/>
<feature type="transmembrane region" description="Helical" evidence="5">
    <location>
        <begin position="82"/>
        <end position="104"/>
    </location>
</feature>
<dbReference type="Proteomes" id="UP000008711">
    <property type="component" value="Unassembled WGS sequence"/>
</dbReference>
<feature type="transmembrane region" description="Helical" evidence="5">
    <location>
        <begin position="124"/>
        <end position="144"/>
    </location>
</feature>
<dbReference type="InterPro" id="IPR011547">
    <property type="entry name" value="SLC26A/SulP_dom"/>
</dbReference>
<evidence type="ECO:0000256" key="2">
    <source>
        <dbReference type="ARBA" id="ARBA00022692"/>
    </source>
</evidence>